<dbReference type="AlphaFoldDB" id="A0A418WF80"/>
<evidence type="ECO:0000256" key="2">
    <source>
        <dbReference type="SAM" id="Phobius"/>
    </source>
</evidence>
<evidence type="ECO:0000256" key="1">
    <source>
        <dbReference type="SAM" id="MobiDB-lite"/>
    </source>
</evidence>
<reference evidence="3 4" key="1">
    <citation type="submission" date="2018-09" db="EMBL/GenBank/DDBJ databases">
        <authorList>
            <person name="Zhu H."/>
        </authorList>
    </citation>
    <scope>NUCLEOTIDE SEQUENCE [LARGE SCALE GENOMIC DNA]</scope>
    <source>
        <strain evidence="3 4">K1W22B-8</strain>
    </source>
</reference>
<dbReference type="Proteomes" id="UP000284605">
    <property type="component" value="Unassembled WGS sequence"/>
</dbReference>
<evidence type="ECO:0000313" key="3">
    <source>
        <dbReference type="EMBL" id="RJF88673.1"/>
    </source>
</evidence>
<dbReference type="OrthoDB" id="7282600at2"/>
<dbReference type="RefSeq" id="WP_119779341.1">
    <property type="nucleotide sequence ID" value="NZ_QYUK01000011.1"/>
</dbReference>
<keyword evidence="2" id="KW-0472">Membrane</keyword>
<evidence type="ECO:0000313" key="4">
    <source>
        <dbReference type="Proteomes" id="UP000284605"/>
    </source>
</evidence>
<comment type="caution">
    <text evidence="3">The sequence shown here is derived from an EMBL/GenBank/DDBJ whole genome shotgun (WGS) entry which is preliminary data.</text>
</comment>
<keyword evidence="4" id="KW-1185">Reference proteome</keyword>
<feature type="compositionally biased region" description="Basic and acidic residues" evidence="1">
    <location>
        <begin position="1"/>
        <end position="13"/>
    </location>
</feature>
<feature type="transmembrane region" description="Helical" evidence="2">
    <location>
        <begin position="71"/>
        <end position="89"/>
    </location>
</feature>
<feature type="transmembrane region" description="Helical" evidence="2">
    <location>
        <begin position="101"/>
        <end position="119"/>
    </location>
</feature>
<keyword evidence="2" id="KW-0812">Transmembrane</keyword>
<gene>
    <name evidence="3" type="ORF">D3874_18140</name>
</gene>
<proteinExistence type="predicted"/>
<keyword evidence="2" id="KW-1133">Transmembrane helix</keyword>
<accession>A0A418WF80</accession>
<feature type="region of interest" description="Disordered" evidence="1">
    <location>
        <begin position="1"/>
        <end position="36"/>
    </location>
</feature>
<name>A0A418WF80_9PROT</name>
<feature type="transmembrane region" description="Helical" evidence="2">
    <location>
        <begin position="139"/>
        <end position="157"/>
    </location>
</feature>
<organism evidence="3 4">
    <name type="scientific">Oleomonas cavernae</name>
    <dbReference type="NCBI Taxonomy" id="2320859"/>
    <lineage>
        <taxon>Bacteria</taxon>
        <taxon>Pseudomonadati</taxon>
        <taxon>Pseudomonadota</taxon>
        <taxon>Alphaproteobacteria</taxon>
        <taxon>Acetobacterales</taxon>
        <taxon>Acetobacteraceae</taxon>
        <taxon>Oleomonas</taxon>
    </lineage>
</organism>
<protein>
    <submittedName>
        <fullName evidence="3">Uncharacterized protein</fullName>
    </submittedName>
</protein>
<sequence>MTDWRPNGHDHGGAEPPPPGGVVIPFRRPPKRGPVLGPRSRIATRLRVAESAAFGLLFGLAAFLIERPLAALPYFALGAVIAAALWFSIAPRRGPLDNGTVIVTALATAFAAWAAYAVVATLADGAGWVAAIDHFINDLAYAFVGAWPVGIVAGLFARRLADRWRPKAKG</sequence>
<feature type="transmembrane region" description="Helical" evidence="2">
    <location>
        <begin position="48"/>
        <end position="65"/>
    </location>
</feature>
<dbReference type="EMBL" id="QYUK01000011">
    <property type="protein sequence ID" value="RJF88673.1"/>
    <property type="molecule type" value="Genomic_DNA"/>
</dbReference>